<proteinExistence type="predicted"/>
<dbReference type="Proteomes" id="UP001519287">
    <property type="component" value="Unassembled WGS sequence"/>
</dbReference>
<dbReference type="SMART" id="SM00382">
    <property type="entry name" value="AAA"/>
    <property type="match status" value="1"/>
</dbReference>
<keyword evidence="2" id="KW-0547">Nucleotide-binding</keyword>
<comment type="caution">
    <text evidence="5">The sequence shown here is derived from an EMBL/GenBank/DDBJ whole genome shotgun (WGS) entry which is preliminary data.</text>
</comment>
<dbReference type="EMBL" id="JAGGLB010000029">
    <property type="protein sequence ID" value="MBP1994953.1"/>
    <property type="molecule type" value="Genomic_DNA"/>
</dbReference>
<dbReference type="InterPro" id="IPR027417">
    <property type="entry name" value="P-loop_NTPase"/>
</dbReference>
<dbReference type="PANTHER" id="PTHR42939">
    <property type="entry name" value="ABC TRANSPORTER ATP-BINDING PROTEIN ALBC-RELATED"/>
    <property type="match status" value="1"/>
</dbReference>
<keyword evidence="1" id="KW-0813">Transport</keyword>
<dbReference type="Pfam" id="PF00005">
    <property type="entry name" value="ABC_tran"/>
    <property type="match status" value="1"/>
</dbReference>
<gene>
    <name evidence="5" type="ORF">J2Z66_006594</name>
</gene>
<name>A0ABS4J539_9BACL</name>
<organism evidence="5 6">
    <name type="scientific">Paenibacillus eucommiae</name>
    <dbReference type="NCBI Taxonomy" id="1355755"/>
    <lineage>
        <taxon>Bacteria</taxon>
        <taxon>Bacillati</taxon>
        <taxon>Bacillota</taxon>
        <taxon>Bacilli</taxon>
        <taxon>Bacillales</taxon>
        <taxon>Paenibacillaceae</taxon>
        <taxon>Paenibacillus</taxon>
    </lineage>
</organism>
<evidence type="ECO:0000256" key="1">
    <source>
        <dbReference type="ARBA" id="ARBA00022448"/>
    </source>
</evidence>
<sequence length="287" mass="32784">MITLHDISLGFDEFHLVVEHLHLQAGLTLLVGRNGAGKSTLLSLLATASMPEKGNIIYAGKTLETSLPLIRSHMGYMPSGLELYEEMTVERQLGYLAELKGIYDKQEINILLSEFELESFRKRKLRTLSQGVKQRAAIAQAFLGSPAFLLLDEPLNHLDILERKRVISMVARYAKRHLIVVATHELSEWGNEQVERILWLDRGRVHFYDTVERWMRHLPERVWAGSVPLAELESLDKQRISQLKLLGNQAEIRLLARQAPDDRFVEVQPTLEDAYFIHTGTAISSFY</sequence>
<accession>A0ABS4J539</accession>
<evidence type="ECO:0000313" key="5">
    <source>
        <dbReference type="EMBL" id="MBP1994953.1"/>
    </source>
</evidence>
<evidence type="ECO:0000256" key="3">
    <source>
        <dbReference type="ARBA" id="ARBA00022840"/>
    </source>
</evidence>
<evidence type="ECO:0000259" key="4">
    <source>
        <dbReference type="PROSITE" id="PS50893"/>
    </source>
</evidence>
<dbReference type="PROSITE" id="PS50893">
    <property type="entry name" value="ABC_TRANSPORTER_2"/>
    <property type="match status" value="1"/>
</dbReference>
<dbReference type="InterPro" id="IPR003593">
    <property type="entry name" value="AAA+_ATPase"/>
</dbReference>
<keyword evidence="3 5" id="KW-0067">ATP-binding</keyword>
<dbReference type="RefSeq" id="WP_209976776.1">
    <property type="nucleotide sequence ID" value="NZ_JAGGLB010000029.1"/>
</dbReference>
<dbReference type="SUPFAM" id="SSF52540">
    <property type="entry name" value="P-loop containing nucleoside triphosphate hydrolases"/>
    <property type="match status" value="1"/>
</dbReference>
<keyword evidence="6" id="KW-1185">Reference proteome</keyword>
<dbReference type="InterPro" id="IPR003439">
    <property type="entry name" value="ABC_transporter-like_ATP-bd"/>
</dbReference>
<reference evidence="5 6" key="1">
    <citation type="submission" date="2021-03" db="EMBL/GenBank/DDBJ databases">
        <title>Genomic Encyclopedia of Type Strains, Phase IV (KMG-IV): sequencing the most valuable type-strain genomes for metagenomic binning, comparative biology and taxonomic classification.</title>
        <authorList>
            <person name="Goeker M."/>
        </authorList>
    </citation>
    <scope>NUCLEOTIDE SEQUENCE [LARGE SCALE GENOMIC DNA]</scope>
    <source>
        <strain evidence="5 6">DSM 26048</strain>
    </source>
</reference>
<evidence type="ECO:0000256" key="2">
    <source>
        <dbReference type="ARBA" id="ARBA00022741"/>
    </source>
</evidence>
<dbReference type="PANTHER" id="PTHR42939:SF1">
    <property type="entry name" value="ABC TRANSPORTER ATP-BINDING PROTEIN ALBC-RELATED"/>
    <property type="match status" value="1"/>
</dbReference>
<feature type="domain" description="ABC transporter" evidence="4">
    <location>
        <begin position="2"/>
        <end position="227"/>
    </location>
</feature>
<evidence type="ECO:0000313" key="6">
    <source>
        <dbReference type="Proteomes" id="UP001519287"/>
    </source>
</evidence>
<dbReference type="Gene3D" id="3.40.50.300">
    <property type="entry name" value="P-loop containing nucleotide triphosphate hydrolases"/>
    <property type="match status" value="1"/>
</dbReference>
<protein>
    <submittedName>
        <fullName evidence="5">ABC-2 type transport system ATP-binding protein</fullName>
    </submittedName>
</protein>
<dbReference type="InterPro" id="IPR051782">
    <property type="entry name" value="ABC_Transporter_VariousFunc"/>
</dbReference>
<dbReference type="GO" id="GO:0005524">
    <property type="term" value="F:ATP binding"/>
    <property type="evidence" value="ECO:0007669"/>
    <property type="project" value="UniProtKB-KW"/>
</dbReference>